<dbReference type="Proteomes" id="UP000799777">
    <property type="component" value="Unassembled WGS sequence"/>
</dbReference>
<feature type="region of interest" description="Disordered" evidence="1">
    <location>
        <begin position="131"/>
        <end position="268"/>
    </location>
</feature>
<evidence type="ECO:0000256" key="1">
    <source>
        <dbReference type="SAM" id="MobiDB-lite"/>
    </source>
</evidence>
<reference evidence="2" key="1">
    <citation type="journal article" date="2020" name="Stud. Mycol.">
        <title>101 Dothideomycetes genomes: a test case for predicting lifestyles and emergence of pathogens.</title>
        <authorList>
            <person name="Haridas S."/>
            <person name="Albert R."/>
            <person name="Binder M."/>
            <person name="Bloem J."/>
            <person name="Labutti K."/>
            <person name="Salamov A."/>
            <person name="Andreopoulos B."/>
            <person name="Baker S."/>
            <person name="Barry K."/>
            <person name="Bills G."/>
            <person name="Bluhm B."/>
            <person name="Cannon C."/>
            <person name="Castanera R."/>
            <person name="Culley D."/>
            <person name="Daum C."/>
            <person name="Ezra D."/>
            <person name="Gonzalez J."/>
            <person name="Henrissat B."/>
            <person name="Kuo A."/>
            <person name="Liang C."/>
            <person name="Lipzen A."/>
            <person name="Lutzoni F."/>
            <person name="Magnuson J."/>
            <person name="Mondo S."/>
            <person name="Nolan M."/>
            <person name="Ohm R."/>
            <person name="Pangilinan J."/>
            <person name="Park H.-J."/>
            <person name="Ramirez L."/>
            <person name="Alfaro M."/>
            <person name="Sun H."/>
            <person name="Tritt A."/>
            <person name="Yoshinaga Y."/>
            <person name="Zwiers L.-H."/>
            <person name="Turgeon B."/>
            <person name="Goodwin S."/>
            <person name="Spatafora J."/>
            <person name="Crous P."/>
            <person name="Grigoriev I."/>
        </authorList>
    </citation>
    <scope>NUCLEOTIDE SEQUENCE</scope>
    <source>
        <strain evidence="2">CBS 110217</strain>
    </source>
</reference>
<feature type="region of interest" description="Disordered" evidence="1">
    <location>
        <begin position="427"/>
        <end position="479"/>
    </location>
</feature>
<protein>
    <submittedName>
        <fullName evidence="2">Uncharacterized protein</fullName>
    </submittedName>
</protein>
<name>A0A9P4LFR1_9PLEO</name>
<feature type="compositionally biased region" description="Basic and acidic residues" evidence="1">
    <location>
        <begin position="95"/>
        <end position="104"/>
    </location>
</feature>
<dbReference type="AlphaFoldDB" id="A0A9P4LFR1"/>
<accession>A0A9P4LFR1</accession>
<organism evidence="2 3">
    <name type="scientific">Setomelanomma holmii</name>
    <dbReference type="NCBI Taxonomy" id="210430"/>
    <lineage>
        <taxon>Eukaryota</taxon>
        <taxon>Fungi</taxon>
        <taxon>Dikarya</taxon>
        <taxon>Ascomycota</taxon>
        <taxon>Pezizomycotina</taxon>
        <taxon>Dothideomycetes</taxon>
        <taxon>Pleosporomycetidae</taxon>
        <taxon>Pleosporales</taxon>
        <taxon>Pleosporineae</taxon>
        <taxon>Phaeosphaeriaceae</taxon>
        <taxon>Setomelanomma</taxon>
    </lineage>
</organism>
<sequence length="479" mass="52802">MLLQPDPSLAEVPGFSKAQWDALARSVELRRQQLEKDIEDYIKHRQDDLRQYGQELLAHHRSMECDEVPESANASSSRNNVESVDLSSAPLLLDAIKHEPEEKAKRTKHSRVQKREKELYGLVTPVFLPLLDARDTSPQQEKKKPKQQRTEDAPDPANSEHPAPTRNAERSKEDRKSRREHTEMAVGTAGEPSRDATSSDSSKKSKRSTVKKSSLRQHNTSRSRRKRVSLVIDGQTVLPADTVIEHAPTSPSSEATSASNSTTSLDEMIDPRLIRHDRPAHTEHHDAVHHSLPLPMSNNIQSPTKPIVGTPSSMSNEASNPSRSPITPLLTYNPPSAAIHTLLDPSPAYAATLPVTSGPAPIYTESPPLEDLDERDDQFDTYVGGLHGSGADDVDQAGSYGYPSSLGASYLESYMQSRPLRVRMEAADKAGLDEREKKEMLKGEKKEDKMDVDFDGGVGKGGNVGGDEDMEVMGEMEGF</sequence>
<evidence type="ECO:0000313" key="2">
    <source>
        <dbReference type="EMBL" id="KAF2023460.1"/>
    </source>
</evidence>
<dbReference type="OrthoDB" id="5326588at2759"/>
<feature type="compositionally biased region" description="Polar residues" evidence="1">
    <location>
        <begin position="72"/>
        <end position="86"/>
    </location>
</feature>
<feature type="compositionally biased region" description="Basic and acidic residues" evidence="1">
    <location>
        <begin position="427"/>
        <end position="452"/>
    </location>
</feature>
<proteinExistence type="predicted"/>
<keyword evidence="3" id="KW-1185">Reference proteome</keyword>
<feature type="region of interest" description="Disordered" evidence="1">
    <location>
        <begin position="64"/>
        <end position="113"/>
    </location>
</feature>
<gene>
    <name evidence="2" type="ORF">EK21DRAFT_105294</name>
</gene>
<feature type="compositionally biased region" description="Basic and acidic residues" evidence="1">
    <location>
        <begin position="167"/>
        <end position="183"/>
    </location>
</feature>
<feature type="compositionally biased region" description="Low complexity" evidence="1">
    <location>
        <begin position="247"/>
        <end position="264"/>
    </location>
</feature>
<evidence type="ECO:0000313" key="3">
    <source>
        <dbReference type="Proteomes" id="UP000799777"/>
    </source>
</evidence>
<feature type="compositionally biased region" description="Polar residues" evidence="1">
    <location>
        <begin position="296"/>
        <end position="323"/>
    </location>
</feature>
<comment type="caution">
    <text evidence="2">The sequence shown here is derived from an EMBL/GenBank/DDBJ whole genome shotgun (WGS) entry which is preliminary data.</text>
</comment>
<feature type="compositionally biased region" description="Acidic residues" evidence="1">
    <location>
        <begin position="466"/>
        <end position="479"/>
    </location>
</feature>
<feature type="compositionally biased region" description="Gly residues" evidence="1">
    <location>
        <begin position="456"/>
        <end position="465"/>
    </location>
</feature>
<feature type="compositionally biased region" description="Basic residues" evidence="1">
    <location>
        <begin position="204"/>
        <end position="228"/>
    </location>
</feature>
<feature type="region of interest" description="Disordered" evidence="1">
    <location>
        <begin position="281"/>
        <end position="323"/>
    </location>
</feature>
<dbReference type="EMBL" id="ML978347">
    <property type="protein sequence ID" value="KAF2023460.1"/>
    <property type="molecule type" value="Genomic_DNA"/>
</dbReference>